<dbReference type="AlphaFoldDB" id="A0A067BLC3"/>
<organism evidence="2 3">
    <name type="scientific">Saprolegnia parasitica (strain CBS 223.65)</name>
    <dbReference type="NCBI Taxonomy" id="695850"/>
    <lineage>
        <taxon>Eukaryota</taxon>
        <taxon>Sar</taxon>
        <taxon>Stramenopiles</taxon>
        <taxon>Oomycota</taxon>
        <taxon>Saprolegniomycetes</taxon>
        <taxon>Saprolegniales</taxon>
        <taxon>Saprolegniaceae</taxon>
        <taxon>Saprolegnia</taxon>
    </lineage>
</organism>
<dbReference type="InterPro" id="IPR057456">
    <property type="entry name" value="Znf_C17orf113"/>
</dbReference>
<dbReference type="STRING" id="695850.A0A067BLC3"/>
<protein>
    <recommendedName>
        <fullName evidence="1">C17orf113 probable zinc finger domain-containing protein</fullName>
    </recommendedName>
</protein>
<name>A0A067BLC3_SAPPC</name>
<dbReference type="RefSeq" id="XP_012210268.1">
    <property type="nucleotide sequence ID" value="XM_012354878.1"/>
</dbReference>
<keyword evidence="3" id="KW-1185">Reference proteome</keyword>
<dbReference type="EMBL" id="KK583377">
    <property type="protein sequence ID" value="KDO19013.1"/>
    <property type="molecule type" value="Genomic_DNA"/>
</dbReference>
<dbReference type="VEuPathDB" id="FungiDB:SPRG_14850"/>
<feature type="domain" description="C17orf113 probable zinc finger" evidence="1">
    <location>
        <begin position="9"/>
        <end position="69"/>
    </location>
</feature>
<gene>
    <name evidence="2" type="ORF">SPRG_14850</name>
</gene>
<dbReference type="Pfam" id="PF25431">
    <property type="entry name" value="zf-C17orf113"/>
    <property type="match status" value="1"/>
</dbReference>
<proteinExistence type="predicted"/>
<dbReference type="SUPFAM" id="SSF53098">
    <property type="entry name" value="Ribonuclease H-like"/>
    <property type="match status" value="1"/>
</dbReference>
<sequence>MSVERTGRAWLVYDEELNAIFCSVCKSAKTNNIFAKPGGYTGGPTKKLVLSQIKKHGDSEKHKEAVLRTANASAMQLMLDNARVLEEKRTENQLPYELMPQLCCLVKDSIDIFNAADSFDRSVHAYGSSGNAKSAADLVSVCETSVMQTTKMEIDAAMYFSVTCDESTDGGGEKNLIVMARYVYGSAIRVRMLGVVTPGTSDAVLAALLRLIEDVGLDYRDMVGFASDGASVMLGCRNGVATLLKTKIPRLVTSHCPAHRLNVAAEAAEGPYEEERMSVVTAIYSYFNKSLSRQQALDAAIQHCKSKNPKPLLGWLSRGQMMSNFYELLDPIAHVIHEDKGSAASVHAVYLANDGFHFWVALMNDILVILNNLSKALQASDMHIVMVGQAVATHAAHLKAAFPAGTSRSSVMTPSACSVLGKLEQKATVDYEALDEAYEASVNYVERLVEGLEERFTTRTQEVVESFSALYPFGLKKAESLGPFGNEAVINLAKLYDLDVPSRWTNVLLLEHYVTTMAPQLDEANYVGHRLPPVLVAAVDSYVFAPRPSIMDMLPDTAANIISVIAVGLASAAVCQPSLPLPSKAIDRILRAVTDPDLDSYSMRRIRVDGIQSVLYLALATNRVDAALFEQCVILWDLKLLPALRTLCATQCPNFSTVSPFVIAYLRRVPKSLGTPDCWRSSWYTDDEKIYKDASVAIGVLLLLDAIDLLQRLSPTTVVPYLTACLAALPRTLEATHSLLAPVVMHGPRVKVLWHLASQLIARFEALPSLPTYASFAIVHKFLQSPDDAEFILYQYDLCDMIARVINAHSTRLAFLAK</sequence>
<dbReference type="PANTHER" id="PTHR46880:SF5">
    <property type="entry name" value="DUF4371 DOMAIN-CONTAINING PROTEIN"/>
    <property type="match status" value="1"/>
</dbReference>
<dbReference type="InterPro" id="IPR012337">
    <property type="entry name" value="RNaseH-like_sf"/>
</dbReference>
<dbReference type="GeneID" id="24136634"/>
<dbReference type="Proteomes" id="UP000030745">
    <property type="component" value="Unassembled WGS sequence"/>
</dbReference>
<evidence type="ECO:0000313" key="2">
    <source>
        <dbReference type="EMBL" id="KDO19013.1"/>
    </source>
</evidence>
<evidence type="ECO:0000313" key="3">
    <source>
        <dbReference type="Proteomes" id="UP000030745"/>
    </source>
</evidence>
<reference evidence="2 3" key="1">
    <citation type="journal article" date="2013" name="PLoS Genet.">
        <title>Distinctive expansion of potential virulence genes in the genome of the oomycete fish pathogen Saprolegnia parasitica.</title>
        <authorList>
            <person name="Jiang R.H."/>
            <person name="de Bruijn I."/>
            <person name="Haas B.J."/>
            <person name="Belmonte R."/>
            <person name="Lobach L."/>
            <person name="Christie J."/>
            <person name="van den Ackerveken G."/>
            <person name="Bottin A."/>
            <person name="Bulone V."/>
            <person name="Diaz-Moreno S.M."/>
            <person name="Dumas B."/>
            <person name="Fan L."/>
            <person name="Gaulin E."/>
            <person name="Govers F."/>
            <person name="Grenville-Briggs L.J."/>
            <person name="Horner N.R."/>
            <person name="Levin J.Z."/>
            <person name="Mammella M."/>
            <person name="Meijer H.J."/>
            <person name="Morris P."/>
            <person name="Nusbaum C."/>
            <person name="Oome S."/>
            <person name="Phillips A.J."/>
            <person name="van Rooyen D."/>
            <person name="Rzeszutek E."/>
            <person name="Saraiva M."/>
            <person name="Secombes C.J."/>
            <person name="Seidl M.F."/>
            <person name="Snel B."/>
            <person name="Stassen J.H."/>
            <person name="Sykes S."/>
            <person name="Tripathy S."/>
            <person name="van den Berg H."/>
            <person name="Vega-Arreguin J.C."/>
            <person name="Wawra S."/>
            <person name="Young S.K."/>
            <person name="Zeng Q."/>
            <person name="Dieguez-Uribeondo J."/>
            <person name="Russ C."/>
            <person name="Tyler B.M."/>
            <person name="van West P."/>
        </authorList>
    </citation>
    <scope>NUCLEOTIDE SEQUENCE [LARGE SCALE GENOMIC DNA]</scope>
    <source>
        <strain evidence="2 3">CBS 223.65</strain>
    </source>
</reference>
<dbReference type="KEGG" id="spar:SPRG_14850"/>
<dbReference type="OrthoDB" id="10000786at2759"/>
<dbReference type="PANTHER" id="PTHR46880">
    <property type="entry name" value="RAS-ASSOCIATING DOMAIN-CONTAINING PROTEIN"/>
    <property type="match status" value="1"/>
</dbReference>
<evidence type="ECO:0000259" key="1">
    <source>
        <dbReference type="Pfam" id="PF25431"/>
    </source>
</evidence>
<accession>A0A067BLC3</accession>